<reference evidence="1" key="1">
    <citation type="journal article" date="2021" name="Proc. Natl. Acad. Sci. U.S.A.">
        <title>A Catalog of Tens of Thousands of Viruses from Human Metagenomes Reveals Hidden Associations with Chronic Diseases.</title>
        <authorList>
            <person name="Tisza M.J."/>
            <person name="Buck C.B."/>
        </authorList>
    </citation>
    <scope>NUCLEOTIDE SEQUENCE</scope>
    <source>
        <strain evidence="1">Ct8MV80</strain>
    </source>
</reference>
<protein>
    <submittedName>
        <fullName evidence="1">Uncharacterized protein</fullName>
    </submittedName>
</protein>
<proteinExistence type="predicted"/>
<dbReference type="EMBL" id="BK015835">
    <property type="protein sequence ID" value="DAE27353.1"/>
    <property type="molecule type" value="Genomic_DNA"/>
</dbReference>
<organism evidence="1">
    <name type="scientific">virus sp. ct8MV80</name>
    <dbReference type="NCBI Taxonomy" id="2826793"/>
    <lineage>
        <taxon>Viruses</taxon>
    </lineage>
</organism>
<accession>A0A8S5R8D6</accession>
<sequence>MELFLIVKISLFERNQSCIISIALLHISRELELRISMLLRNLYGSSREGVPCSLCGTSDPREGANTTKLKTIFGSNNISNNLINTLDDSLNVLLGNVCTSLSVLNSSNKFILNHNIKYSFKSFKFYFLKLPFKTFIYQGFPLTRFIYNTILYSCQEFLKVFFRKF</sequence>
<name>A0A8S5R8D6_9VIRU</name>
<evidence type="ECO:0000313" key="1">
    <source>
        <dbReference type="EMBL" id="DAE27353.1"/>
    </source>
</evidence>